<accession>A0A7U1E243</accession>
<name>A0A7U1E243_ECOLX</name>
<evidence type="ECO:0000313" key="1">
    <source>
        <dbReference type="EMBL" id="QQZ47357.1"/>
    </source>
</evidence>
<dbReference type="AlphaFoldDB" id="A0A7U1E243"/>
<geneLocation type="plasmid" evidence="1">
    <name>pESBL3215-IncF</name>
</geneLocation>
<sequence length="38" mass="4561">MPLLHNKKTFCFFCFFSQYVIYNELLNNMAVINTTINQ</sequence>
<reference evidence="1" key="1">
    <citation type="journal article" date="2021" name="Sci. Rep.">
        <title>Antibiotic resistance plasmid composition and architecture in Escherichia coli isolates from meat.</title>
        <authorList>
            <person name="Darphorn T.S."/>
            <person name="Bel K."/>
            <person name="Koenders-van Sint Anneland B.B."/>
            <person name="Brul S."/>
            <person name="Ter Kuile B.H."/>
        </authorList>
    </citation>
    <scope>NUCLEOTIDE SEQUENCE</scope>
    <source>
        <strain evidence="1">ESBL3215</strain>
    </source>
</reference>
<proteinExistence type="predicted"/>
<dbReference type="EMBL" id="MW390533">
    <property type="protein sequence ID" value="QQZ47357.1"/>
    <property type="molecule type" value="Genomic_DNA"/>
</dbReference>
<organism evidence="1">
    <name type="scientific">Escherichia coli</name>
    <dbReference type="NCBI Taxonomy" id="562"/>
    <lineage>
        <taxon>Bacteria</taxon>
        <taxon>Pseudomonadati</taxon>
        <taxon>Pseudomonadota</taxon>
        <taxon>Gammaproteobacteria</taxon>
        <taxon>Enterobacterales</taxon>
        <taxon>Enterobacteriaceae</taxon>
        <taxon>Escherichia</taxon>
    </lineage>
</organism>
<keyword evidence="1" id="KW-0614">Plasmid</keyword>
<protein>
    <submittedName>
        <fullName evidence="1">Uncharacterized protein</fullName>
    </submittedName>
</protein>